<dbReference type="Proteomes" id="UP000598297">
    <property type="component" value="Unassembled WGS sequence"/>
</dbReference>
<feature type="region of interest" description="Disordered" evidence="1">
    <location>
        <begin position="118"/>
        <end position="164"/>
    </location>
</feature>
<gene>
    <name evidence="3" type="ORF">GUY60_26495</name>
</gene>
<protein>
    <recommendedName>
        <fullName evidence="5">Secreted protein</fullName>
    </recommendedName>
</protein>
<evidence type="ECO:0000313" key="4">
    <source>
        <dbReference type="Proteomes" id="UP000598297"/>
    </source>
</evidence>
<comment type="caution">
    <text evidence="3">The sequence shown here is derived from an EMBL/GenBank/DDBJ whole genome shotgun (WGS) entry which is preliminary data.</text>
</comment>
<evidence type="ECO:0000313" key="3">
    <source>
        <dbReference type="EMBL" id="NBE54911.1"/>
    </source>
</evidence>
<keyword evidence="4" id="KW-1185">Reference proteome</keyword>
<dbReference type="AlphaFoldDB" id="A0A964UT88"/>
<accession>A0A964UT88</accession>
<reference evidence="3" key="1">
    <citation type="submission" date="2020-01" db="EMBL/GenBank/DDBJ databases">
        <title>Whole-genome analyses of novel actinobacteria.</title>
        <authorList>
            <person name="Sahin N."/>
        </authorList>
    </citation>
    <scope>NUCLEOTIDE SEQUENCE</scope>
    <source>
        <strain evidence="3">YC537</strain>
    </source>
</reference>
<evidence type="ECO:0008006" key="5">
    <source>
        <dbReference type="Google" id="ProtNLM"/>
    </source>
</evidence>
<evidence type="ECO:0000256" key="2">
    <source>
        <dbReference type="SAM" id="SignalP"/>
    </source>
</evidence>
<dbReference type="EMBL" id="JAAAHS010000262">
    <property type="protein sequence ID" value="NBE54911.1"/>
    <property type="molecule type" value="Genomic_DNA"/>
</dbReference>
<organism evidence="3 4">
    <name type="scientific">Streptomyces boluensis</name>
    <dbReference type="NCBI Taxonomy" id="1775135"/>
    <lineage>
        <taxon>Bacteria</taxon>
        <taxon>Bacillati</taxon>
        <taxon>Actinomycetota</taxon>
        <taxon>Actinomycetes</taxon>
        <taxon>Kitasatosporales</taxon>
        <taxon>Streptomycetaceae</taxon>
        <taxon>Streptomyces</taxon>
    </lineage>
</organism>
<proteinExistence type="predicted"/>
<sequence>MRTTHRALRTSVIAATTAAAIGLGGITASSTFAGTGAPTATASAVQHGSKHGDKRGYVKTVKLAAKGHSAKVYKLGKNSYRADIVYAGKKVAALHARGKTATGNLNGLHVKLTRSGQVTSWVDRAKPAPKPKPKPKPSASRTFFAPPPHARPQRSEDRGNSPVTRTLLLVAPAVIAAAFGAANASGSATGRGGGGGGGRG</sequence>
<dbReference type="OrthoDB" id="4232827at2"/>
<evidence type="ECO:0000256" key="1">
    <source>
        <dbReference type="SAM" id="MobiDB-lite"/>
    </source>
</evidence>
<feature type="signal peptide" evidence="2">
    <location>
        <begin position="1"/>
        <end position="33"/>
    </location>
</feature>
<name>A0A964UT88_9ACTN</name>
<dbReference type="RefSeq" id="WP_161702179.1">
    <property type="nucleotide sequence ID" value="NZ_JAAAHS010000262.1"/>
</dbReference>
<feature type="chain" id="PRO_5039631963" description="Secreted protein" evidence="2">
    <location>
        <begin position="34"/>
        <end position="200"/>
    </location>
</feature>
<keyword evidence="2" id="KW-0732">Signal</keyword>